<dbReference type="InterPro" id="IPR036873">
    <property type="entry name" value="Rhodanese-like_dom_sf"/>
</dbReference>
<evidence type="ECO:0000313" key="5">
    <source>
        <dbReference type="EnsemblMetazoa" id="Aqu2.1.39749_001"/>
    </source>
</evidence>
<dbReference type="Gene3D" id="1.10.8.270">
    <property type="entry name" value="putative rabgap domain of human tbc1 domain family member 14 like domains"/>
    <property type="match status" value="1"/>
</dbReference>
<dbReference type="FunFam" id="1.10.472.80:FF:000015">
    <property type="entry name" value="TBC domain-containing protein kinase-like protein"/>
    <property type="match status" value="1"/>
</dbReference>
<feature type="domain" description="Rhodanese" evidence="4">
    <location>
        <begin position="810"/>
        <end position="910"/>
    </location>
</feature>
<dbReference type="FunCoup" id="A0A1X7VIY3">
    <property type="interactions" value="350"/>
</dbReference>
<protein>
    <recommendedName>
        <fullName evidence="7">TBC domain-containing protein kinase-like protein</fullName>
    </recommendedName>
</protein>
<dbReference type="Pfam" id="PF00069">
    <property type="entry name" value="Pkinase"/>
    <property type="match status" value="1"/>
</dbReference>
<dbReference type="PROSITE" id="PS50206">
    <property type="entry name" value="RHODANESE_3"/>
    <property type="match status" value="1"/>
</dbReference>
<dbReference type="Pfam" id="PF00566">
    <property type="entry name" value="RabGAP-TBC"/>
    <property type="match status" value="1"/>
</dbReference>
<dbReference type="SUPFAM" id="SSF56112">
    <property type="entry name" value="Protein kinase-like (PK-like)"/>
    <property type="match status" value="1"/>
</dbReference>
<dbReference type="InterPro" id="IPR011009">
    <property type="entry name" value="Kinase-like_dom_sf"/>
</dbReference>
<dbReference type="GO" id="GO:0005096">
    <property type="term" value="F:GTPase activator activity"/>
    <property type="evidence" value="ECO:0007669"/>
    <property type="project" value="UniProtKB-KW"/>
</dbReference>
<dbReference type="EnsemblMetazoa" id="Aqu2.1.39749_001">
    <property type="protein sequence ID" value="Aqu2.1.39749_001"/>
    <property type="gene ID" value="Aqu2.1.39749"/>
</dbReference>
<accession>A0A1X7VIY3</accession>
<dbReference type="Proteomes" id="UP000007879">
    <property type="component" value="Unassembled WGS sequence"/>
</dbReference>
<dbReference type="eggNOG" id="KOG1093">
    <property type="taxonomic scope" value="Eukaryota"/>
</dbReference>
<reference evidence="5" key="2">
    <citation type="submission" date="2017-05" db="UniProtKB">
        <authorList>
            <consortium name="EnsemblMetazoa"/>
        </authorList>
    </citation>
    <scope>IDENTIFICATION</scope>
</reference>
<dbReference type="SMART" id="SM00164">
    <property type="entry name" value="TBC"/>
    <property type="match status" value="1"/>
</dbReference>
<dbReference type="InterPro" id="IPR000719">
    <property type="entry name" value="Prot_kinase_dom"/>
</dbReference>
<sequence length="912" mass="103353">MGSNFMLGDGSFGAFTFYAREHQAEECNSHGLPLTPNTILMTGRFEGMRNIQHNNLCAYLDLLKCNGERMVCVSEYYKDSLETRMKQKYSFTHLGAAQLAAELTDALSYLHERNMAASFLCTESVLFNKNGNVKLFNYGFCHITDYGNFVDFALESPRYISPELLLSQSKDLHIAMATKSNIWSLGIILLEVFMECHLYPDLFLKNGLATLFTCLLRFVRNSQRGGATPLDGLLETHGLAEKPMDTNLKSFLELCLVPLPSKRSSAHSLLSHVYLKVAKNKKDSDNLPKLVSIRNPFDGERVTEKIEVPSPYSSSSMSTGEANVILKEDHLSSCSLQEVYFLWSLAGGDLNNELSKASLVTNRPPVLSLPCVVAQDIKEFGVEEDSIHLYDDTVVTLPMEQLRKRLQSKGIEDYYPIMPDPEVVKNDRRSVVNDSEQLLQLSKLPLQIKEKDIDYQFHRLILYRRLLEAYPYTKELIITEAIVDVCPLNRGPIWAALLDVHGDIVSRYDEIDKESATPTDRQIAVDIPRCHQYHLLLASTTGQFKFNRLLKAWVRDHPHLVYWQGLDSLCAPFLSLNFNDEALAYASFCSFIDKYLTNFFLKDNSPVMQEYLAIFLQLIAYHDPVVFNRLDTIGFFPDLYAIPWFLTMFTHVFPLDKVYHLWDTLLLGNPSFPLFVGVSILVQLRNELLSYDFNECIMMFSDLPDINIHQCVTEAGRLYHITPPSLYLRTQGKPQEPLDNFHGPPEACKVPLSIESLRLECSPQLSAHDLISLCKLESRAIGYERVSKTPPNSKDPNDPLLWRDLGTKGRNGEVIVIDIRTQEEFESGHMMSSYNLPHYEGTFLPNGDLTGSPETACLREREWDFIVILAGKGDQAATFARQLVRLNFHHVCTLNGGAGVLRSLGLLSSVLE</sequence>
<dbReference type="InterPro" id="IPR035969">
    <property type="entry name" value="Rab-GAP_TBC_sf"/>
</dbReference>
<dbReference type="PANTHER" id="PTHR22957:SF168">
    <property type="entry name" value="TBC DOMAIN-CONTAINING PROTEIN KINASE-LIKE PROTEIN"/>
    <property type="match status" value="1"/>
</dbReference>
<evidence type="ECO:0000259" key="4">
    <source>
        <dbReference type="PROSITE" id="PS50206"/>
    </source>
</evidence>
<dbReference type="InParanoid" id="A0A1X7VIY3"/>
<dbReference type="SUPFAM" id="SSF52821">
    <property type="entry name" value="Rhodanese/Cell cycle control phosphatase"/>
    <property type="match status" value="1"/>
</dbReference>
<evidence type="ECO:0000313" key="6">
    <source>
        <dbReference type="Proteomes" id="UP000007879"/>
    </source>
</evidence>
<dbReference type="GO" id="GO:0004672">
    <property type="term" value="F:protein kinase activity"/>
    <property type="evidence" value="ECO:0007669"/>
    <property type="project" value="InterPro"/>
</dbReference>
<dbReference type="Gene3D" id="1.10.472.80">
    <property type="entry name" value="Ypt/Rab-GAP domain of gyp1p, domain 3"/>
    <property type="match status" value="1"/>
</dbReference>
<keyword evidence="1" id="KW-0343">GTPase activation</keyword>
<dbReference type="PROSITE" id="PS50011">
    <property type="entry name" value="PROTEIN_KINASE_DOM"/>
    <property type="match status" value="1"/>
</dbReference>
<dbReference type="AlphaFoldDB" id="A0A1X7VIY3"/>
<reference evidence="6" key="1">
    <citation type="journal article" date="2010" name="Nature">
        <title>The Amphimedon queenslandica genome and the evolution of animal complexity.</title>
        <authorList>
            <person name="Srivastava M."/>
            <person name="Simakov O."/>
            <person name="Chapman J."/>
            <person name="Fahey B."/>
            <person name="Gauthier M.E."/>
            <person name="Mitros T."/>
            <person name="Richards G.S."/>
            <person name="Conaco C."/>
            <person name="Dacre M."/>
            <person name="Hellsten U."/>
            <person name="Larroux C."/>
            <person name="Putnam N.H."/>
            <person name="Stanke M."/>
            <person name="Adamska M."/>
            <person name="Darling A."/>
            <person name="Degnan S.M."/>
            <person name="Oakley T.H."/>
            <person name="Plachetzki D.C."/>
            <person name="Zhai Y."/>
            <person name="Adamski M."/>
            <person name="Calcino A."/>
            <person name="Cummins S.F."/>
            <person name="Goodstein D.M."/>
            <person name="Harris C."/>
            <person name="Jackson D.J."/>
            <person name="Leys S.P."/>
            <person name="Shu S."/>
            <person name="Woodcroft B.J."/>
            <person name="Vervoort M."/>
            <person name="Kosik K.S."/>
            <person name="Manning G."/>
            <person name="Degnan B.M."/>
            <person name="Rokhsar D.S."/>
        </authorList>
    </citation>
    <scope>NUCLEOTIDE SEQUENCE [LARGE SCALE GENOMIC DNA]</scope>
</reference>
<dbReference type="SUPFAM" id="SSF47923">
    <property type="entry name" value="Ypt/Rab-GAP domain of gyp1p"/>
    <property type="match status" value="2"/>
</dbReference>
<gene>
    <name evidence="5" type="primary">100639561</name>
</gene>
<dbReference type="PANTHER" id="PTHR22957">
    <property type="entry name" value="TBC1 DOMAIN FAMILY MEMBER GTPASE-ACTIVATING PROTEIN"/>
    <property type="match status" value="1"/>
</dbReference>
<dbReference type="Gene3D" id="3.40.250.10">
    <property type="entry name" value="Rhodanese-like domain"/>
    <property type="match status" value="1"/>
</dbReference>
<dbReference type="InterPro" id="IPR001763">
    <property type="entry name" value="Rhodanese-like_dom"/>
</dbReference>
<dbReference type="PROSITE" id="PS50086">
    <property type="entry name" value="TBC_RABGAP"/>
    <property type="match status" value="1"/>
</dbReference>
<evidence type="ECO:0008006" key="7">
    <source>
        <dbReference type="Google" id="ProtNLM"/>
    </source>
</evidence>
<name>A0A1X7VIY3_AMPQE</name>
<dbReference type="SMART" id="SM00220">
    <property type="entry name" value="S_TKc"/>
    <property type="match status" value="1"/>
</dbReference>
<dbReference type="Pfam" id="PF00581">
    <property type="entry name" value="Rhodanese"/>
    <property type="match status" value="1"/>
</dbReference>
<dbReference type="OrthoDB" id="1668230at2759"/>
<dbReference type="SMART" id="SM00450">
    <property type="entry name" value="RHOD"/>
    <property type="match status" value="1"/>
</dbReference>
<feature type="domain" description="Protein kinase" evidence="2">
    <location>
        <begin position="1"/>
        <end position="275"/>
    </location>
</feature>
<dbReference type="STRING" id="400682.A0A1X7VIY3"/>
<evidence type="ECO:0000259" key="2">
    <source>
        <dbReference type="PROSITE" id="PS50011"/>
    </source>
</evidence>
<dbReference type="Gene3D" id="1.10.510.10">
    <property type="entry name" value="Transferase(Phosphotransferase) domain 1"/>
    <property type="match status" value="1"/>
</dbReference>
<dbReference type="FunFam" id="1.10.8.270:FF:000044">
    <property type="entry name" value="TBC Kinase homolog"/>
    <property type="match status" value="1"/>
</dbReference>
<keyword evidence="6" id="KW-1185">Reference proteome</keyword>
<evidence type="ECO:0000259" key="3">
    <source>
        <dbReference type="PROSITE" id="PS50086"/>
    </source>
</evidence>
<dbReference type="KEGG" id="aqu:100639561"/>
<feature type="domain" description="Rab-GAP TBC" evidence="3">
    <location>
        <begin position="484"/>
        <end position="669"/>
    </location>
</feature>
<proteinExistence type="predicted"/>
<dbReference type="EnsemblMetazoa" id="XM_011411852.2">
    <property type="protein sequence ID" value="XP_011410154.1"/>
    <property type="gene ID" value="LOC100639561"/>
</dbReference>
<dbReference type="InterPro" id="IPR000195">
    <property type="entry name" value="Rab-GAP-TBC_dom"/>
</dbReference>
<organism evidence="5">
    <name type="scientific">Amphimedon queenslandica</name>
    <name type="common">Sponge</name>
    <dbReference type="NCBI Taxonomy" id="400682"/>
    <lineage>
        <taxon>Eukaryota</taxon>
        <taxon>Metazoa</taxon>
        <taxon>Porifera</taxon>
        <taxon>Demospongiae</taxon>
        <taxon>Heteroscleromorpha</taxon>
        <taxon>Haplosclerida</taxon>
        <taxon>Niphatidae</taxon>
        <taxon>Amphimedon</taxon>
    </lineage>
</organism>
<dbReference type="GO" id="GO:0005524">
    <property type="term" value="F:ATP binding"/>
    <property type="evidence" value="ECO:0007669"/>
    <property type="project" value="InterPro"/>
</dbReference>
<evidence type="ECO:0000256" key="1">
    <source>
        <dbReference type="ARBA" id="ARBA00022468"/>
    </source>
</evidence>